<dbReference type="SMART" id="SM00382">
    <property type="entry name" value="AAA"/>
    <property type="match status" value="1"/>
</dbReference>
<dbReference type="InterPro" id="IPR027417">
    <property type="entry name" value="P-loop_NTPase"/>
</dbReference>
<proteinExistence type="predicted"/>
<sequence>MLNELFGIHGRMISKISLDFKRRLYEIINWDQRMIIITGARGTGKTTLVLQHYLETYNDIKKCLYISADNPLVLKTGLYKTAGEYFKYHGDCLIIDEVHKQKDWSIEVKALYDAYPDKKFIILGSSTLNILYEKGDLSRRGVLYSLQPLSFREYLELKYQKQLQGFSFSQILSNHISICGKLIYQFKTILGDFNDFLISGSYPFFLNFSQNEYFDILSNVLDKVIYEDISTLKSLKSFSSLKLKKLLAFIAMSKIPLFNIESLKVEIGVSKDTLYEYFDLLDRAEIVKIVRTKSSSVRVFKNSKILFKSPNIYYAVAFESWKSDVDRGNIRESFFASQIEGAYPLFSSMNADFVVIDGEKRIEIEVGGKSKKRKQIRNLKDAYVFKDGIEIGFANSIPLYLAGFLLTDRPQRPRKVK</sequence>
<protein>
    <submittedName>
        <fullName evidence="2">ATP-binding protein</fullName>
    </submittedName>
</protein>
<evidence type="ECO:0000259" key="1">
    <source>
        <dbReference type="SMART" id="SM00382"/>
    </source>
</evidence>
<dbReference type="Gene3D" id="3.40.50.300">
    <property type="entry name" value="P-loop containing nucleotide triphosphate hydrolases"/>
    <property type="match status" value="1"/>
</dbReference>
<dbReference type="PANTHER" id="PTHR42990:SF1">
    <property type="entry name" value="AAA+ ATPASE DOMAIN-CONTAINING PROTEIN"/>
    <property type="match status" value="1"/>
</dbReference>
<name>A0A8J6N4J4_9BACT</name>
<dbReference type="GO" id="GO:0005524">
    <property type="term" value="F:ATP binding"/>
    <property type="evidence" value="ECO:0007669"/>
    <property type="project" value="UniProtKB-KW"/>
</dbReference>
<dbReference type="Pfam" id="PF13173">
    <property type="entry name" value="AAA_14"/>
    <property type="match status" value="1"/>
</dbReference>
<gene>
    <name evidence="2" type="ORF">H8E80_03515</name>
</gene>
<keyword evidence="2" id="KW-0067">ATP-binding</keyword>
<dbReference type="EMBL" id="JACNLL010000035">
    <property type="protein sequence ID" value="MBC8199099.1"/>
    <property type="molecule type" value="Genomic_DNA"/>
</dbReference>
<accession>A0A8J6N4J4</accession>
<evidence type="ECO:0000313" key="2">
    <source>
        <dbReference type="EMBL" id="MBC8199099.1"/>
    </source>
</evidence>
<dbReference type="SUPFAM" id="SSF52540">
    <property type="entry name" value="P-loop containing nucleoside triphosphate hydrolases"/>
    <property type="match status" value="1"/>
</dbReference>
<keyword evidence="2" id="KW-0547">Nucleotide-binding</keyword>
<dbReference type="Proteomes" id="UP000603545">
    <property type="component" value="Unassembled WGS sequence"/>
</dbReference>
<dbReference type="PANTHER" id="PTHR42990">
    <property type="entry name" value="ATPASE"/>
    <property type="match status" value="1"/>
</dbReference>
<comment type="caution">
    <text evidence="2">The sequence shown here is derived from an EMBL/GenBank/DDBJ whole genome shotgun (WGS) entry which is preliminary data.</text>
</comment>
<organism evidence="2 3">
    <name type="scientific">Candidatus Desulfaltia bathyphila</name>
    <dbReference type="NCBI Taxonomy" id="2841697"/>
    <lineage>
        <taxon>Bacteria</taxon>
        <taxon>Pseudomonadati</taxon>
        <taxon>Thermodesulfobacteriota</taxon>
        <taxon>Desulfobacteria</taxon>
        <taxon>Desulfobacterales</taxon>
        <taxon>Desulfobacterales incertae sedis</taxon>
        <taxon>Candidatus Desulfaltia</taxon>
    </lineage>
</organism>
<evidence type="ECO:0000313" key="3">
    <source>
        <dbReference type="Proteomes" id="UP000603545"/>
    </source>
</evidence>
<feature type="domain" description="AAA+ ATPase" evidence="1">
    <location>
        <begin position="31"/>
        <end position="149"/>
    </location>
</feature>
<dbReference type="AlphaFoldDB" id="A0A8J6N4J4"/>
<dbReference type="InterPro" id="IPR003593">
    <property type="entry name" value="AAA+_ATPase"/>
</dbReference>
<dbReference type="InterPro" id="IPR041682">
    <property type="entry name" value="AAA_14"/>
</dbReference>
<reference evidence="2 3" key="1">
    <citation type="submission" date="2020-08" db="EMBL/GenBank/DDBJ databases">
        <title>Bridging the membrane lipid divide: bacteria of the FCB group superphylum have the potential to synthesize archaeal ether lipids.</title>
        <authorList>
            <person name="Villanueva L."/>
            <person name="Von Meijenfeldt F.A.B."/>
            <person name="Westbye A.B."/>
            <person name="Yadav S."/>
            <person name="Hopmans E.C."/>
            <person name="Dutilh B.E."/>
            <person name="Sinninghe Damste J.S."/>
        </authorList>
    </citation>
    <scope>NUCLEOTIDE SEQUENCE [LARGE SCALE GENOMIC DNA]</scope>
    <source>
        <strain evidence="2">NIOZ-UU82</strain>
    </source>
</reference>